<name>A0AAV4R8S3_9ARAC</name>
<organism evidence="1 2">
    <name type="scientific">Caerostris darwini</name>
    <dbReference type="NCBI Taxonomy" id="1538125"/>
    <lineage>
        <taxon>Eukaryota</taxon>
        <taxon>Metazoa</taxon>
        <taxon>Ecdysozoa</taxon>
        <taxon>Arthropoda</taxon>
        <taxon>Chelicerata</taxon>
        <taxon>Arachnida</taxon>
        <taxon>Araneae</taxon>
        <taxon>Araneomorphae</taxon>
        <taxon>Entelegynae</taxon>
        <taxon>Araneoidea</taxon>
        <taxon>Araneidae</taxon>
        <taxon>Caerostris</taxon>
    </lineage>
</organism>
<comment type="caution">
    <text evidence="1">The sequence shown here is derived from an EMBL/GenBank/DDBJ whole genome shotgun (WGS) entry which is preliminary data.</text>
</comment>
<accession>A0AAV4R8S3</accession>
<sequence>MDNKTKNFAFCLFAFYKSEEYITQKLFSTTISSRHFEDLYSVKFVLEKLQNAYGNIFNERIEIKRVEILRTKKLFMRYVVSSCLELSKNPTSFSFLLVCLFISCIFIKSDTCECYLLYEIASKCLSAVISRKYKSLLQTEGMTSFLRYCKDLREEFEYSNKDDIRIADADFSILNSAEVMSMINSLGNADCDNFPLTDLETRLLLSNFYGHPDFNMSTEVLIDCDEEMYEQIELNEILDIFEVFEDVSFKEELVNRTEEKCLICRTFCFKYALLFVELYEK</sequence>
<reference evidence="1 2" key="1">
    <citation type="submission" date="2021-06" db="EMBL/GenBank/DDBJ databases">
        <title>Caerostris darwini draft genome.</title>
        <authorList>
            <person name="Kono N."/>
            <person name="Arakawa K."/>
        </authorList>
    </citation>
    <scope>NUCLEOTIDE SEQUENCE [LARGE SCALE GENOMIC DNA]</scope>
</reference>
<keyword evidence="2" id="KW-1185">Reference proteome</keyword>
<evidence type="ECO:0000313" key="2">
    <source>
        <dbReference type="Proteomes" id="UP001054837"/>
    </source>
</evidence>
<dbReference type="EMBL" id="BPLQ01005716">
    <property type="protein sequence ID" value="GIY16572.1"/>
    <property type="molecule type" value="Genomic_DNA"/>
</dbReference>
<evidence type="ECO:0000313" key="1">
    <source>
        <dbReference type="EMBL" id="GIY16572.1"/>
    </source>
</evidence>
<dbReference type="AlphaFoldDB" id="A0AAV4R8S3"/>
<proteinExistence type="predicted"/>
<protein>
    <submittedName>
        <fullName evidence="1">Uncharacterized protein</fullName>
    </submittedName>
</protein>
<dbReference type="Proteomes" id="UP001054837">
    <property type="component" value="Unassembled WGS sequence"/>
</dbReference>
<gene>
    <name evidence="1" type="ORF">CDAR_598811</name>
</gene>